<organism evidence="4 5">
    <name type="scientific">Flagellimonas pacifica</name>
    <dbReference type="NCBI Taxonomy" id="1247520"/>
    <lineage>
        <taxon>Bacteria</taxon>
        <taxon>Pseudomonadati</taxon>
        <taxon>Bacteroidota</taxon>
        <taxon>Flavobacteriia</taxon>
        <taxon>Flavobacteriales</taxon>
        <taxon>Flavobacteriaceae</taxon>
        <taxon>Flagellimonas</taxon>
    </lineage>
</organism>
<gene>
    <name evidence="4" type="ORF">SAMN06265377_2817</name>
</gene>
<dbReference type="Pfam" id="PF07635">
    <property type="entry name" value="PSCyt1"/>
    <property type="match status" value="1"/>
</dbReference>
<evidence type="ECO:0000313" key="4">
    <source>
        <dbReference type="EMBL" id="SNZ00987.1"/>
    </source>
</evidence>
<keyword evidence="5" id="KW-1185">Reference proteome</keyword>
<dbReference type="Proteomes" id="UP000219048">
    <property type="component" value="Unassembled WGS sequence"/>
</dbReference>
<evidence type="ECO:0000259" key="2">
    <source>
        <dbReference type="Pfam" id="PF07635"/>
    </source>
</evidence>
<dbReference type="RefSeq" id="WP_097046438.1">
    <property type="nucleotide sequence ID" value="NZ_OBEH01000004.1"/>
</dbReference>
<feature type="domain" description="Cytochrome C Planctomycete-type" evidence="2">
    <location>
        <begin position="197"/>
        <end position="253"/>
    </location>
</feature>
<dbReference type="GO" id="GO:0020037">
    <property type="term" value="F:heme binding"/>
    <property type="evidence" value="ECO:0007669"/>
    <property type="project" value="InterPro"/>
</dbReference>
<keyword evidence="1" id="KW-1133">Transmembrane helix</keyword>
<dbReference type="InterPro" id="IPR011429">
    <property type="entry name" value="Cyt_c_Planctomycete-type"/>
</dbReference>
<proteinExistence type="predicted"/>
<sequence>MNLFDVLLNSGVAERPSDFLIFLGRIHPLVVHLPIGFLLLATLVELVVRKPKFRPLKNYTHYLWGLGSISAFVAVLFGYFLSLSGDYNENTLFWHKWLGIAVFLFSLVCYFVYKKQWKLPFYGRPILISLVVFTIFYTGHLGGNLTHGSTYLLEYAPNVVRNLAGMPDKAVPREKVTVLDSADVYLDLISPIMDRRCVSCHNDDKKKGDLDLTSYANLALGGENGEVVVPGDPNTSDLYRRITLPETHDDFMPTEGKPPLSDDEVAIISWWIQKNVPAEGYFTEMGPDEKMRDLVEKYLGLDKNNLLSQQVEVPNKAVVDSLLSYGFILNQLMMDNHFLEANFSLSEQELNDQALKTLFGLKDQIIWLNLSNSGIKNTHLEQVGQLENLIKLNLGSNTISDDGLAHLSQLQNLESINLYKTGVSDGLVWLIPKLPNLKRLYLSESKVDSATVAQLRKEYPDLKIVFEEKP</sequence>
<accession>A0A285MWS8</accession>
<keyword evidence="1" id="KW-0812">Transmembrane</keyword>
<evidence type="ECO:0000313" key="5">
    <source>
        <dbReference type="Proteomes" id="UP000219048"/>
    </source>
</evidence>
<protein>
    <submittedName>
        <fullName evidence="4">Uncharacterized membrane protein</fullName>
    </submittedName>
</protein>
<dbReference type="SUPFAM" id="SSF46626">
    <property type="entry name" value="Cytochrome c"/>
    <property type="match status" value="1"/>
</dbReference>
<feature type="domain" description="DUF2231" evidence="3">
    <location>
        <begin position="26"/>
        <end position="146"/>
    </location>
</feature>
<evidence type="ECO:0000256" key="1">
    <source>
        <dbReference type="SAM" id="Phobius"/>
    </source>
</evidence>
<dbReference type="Gene3D" id="3.80.10.10">
    <property type="entry name" value="Ribonuclease Inhibitor"/>
    <property type="match status" value="1"/>
</dbReference>
<dbReference type="PANTHER" id="PTHR35889">
    <property type="entry name" value="CYCLOINULO-OLIGOSACCHARIDE FRUCTANOTRANSFERASE-RELATED"/>
    <property type="match status" value="1"/>
</dbReference>
<feature type="transmembrane region" description="Helical" evidence="1">
    <location>
        <begin position="29"/>
        <end position="48"/>
    </location>
</feature>
<dbReference type="EMBL" id="OBEH01000004">
    <property type="protein sequence ID" value="SNZ00987.1"/>
    <property type="molecule type" value="Genomic_DNA"/>
</dbReference>
<dbReference type="InterPro" id="IPR032675">
    <property type="entry name" value="LRR_dom_sf"/>
</dbReference>
<dbReference type="OrthoDB" id="1099022at2"/>
<dbReference type="GO" id="GO:0009055">
    <property type="term" value="F:electron transfer activity"/>
    <property type="evidence" value="ECO:0007669"/>
    <property type="project" value="InterPro"/>
</dbReference>
<dbReference type="InterPro" id="IPR036909">
    <property type="entry name" value="Cyt_c-like_dom_sf"/>
</dbReference>
<dbReference type="SUPFAM" id="SSF52047">
    <property type="entry name" value="RNI-like"/>
    <property type="match status" value="1"/>
</dbReference>
<feature type="transmembrane region" description="Helical" evidence="1">
    <location>
        <begin position="60"/>
        <end position="81"/>
    </location>
</feature>
<dbReference type="PANTHER" id="PTHR35889:SF3">
    <property type="entry name" value="F-BOX DOMAIN-CONTAINING PROTEIN"/>
    <property type="match status" value="1"/>
</dbReference>
<keyword evidence="1" id="KW-0472">Membrane</keyword>
<dbReference type="AlphaFoldDB" id="A0A285MWS8"/>
<feature type="transmembrane region" description="Helical" evidence="1">
    <location>
        <begin position="93"/>
        <end position="113"/>
    </location>
</feature>
<feature type="transmembrane region" description="Helical" evidence="1">
    <location>
        <begin position="125"/>
        <end position="143"/>
    </location>
</feature>
<name>A0A285MWS8_9FLAO</name>
<dbReference type="InterPro" id="IPR019251">
    <property type="entry name" value="DUF2231_TM"/>
</dbReference>
<reference evidence="5" key="1">
    <citation type="submission" date="2017-09" db="EMBL/GenBank/DDBJ databases">
        <authorList>
            <person name="Varghese N."/>
            <person name="Submissions S."/>
        </authorList>
    </citation>
    <scope>NUCLEOTIDE SEQUENCE [LARGE SCALE GENOMIC DNA]</scope>
    <source>
        <strain evidence="5">DSM 25885</strain>
    </source>
</reference>
<evidence type="ECO:0000259" key="3">
    <source>
        <dbReference type="Pfam" id="PF09990"/>
    </source>
</evidence>
<dbReference type="Pfam" id="PF09990">
    <property type="entry name" value="DUF2231"/>
    <property type="match status" value="1"/>
</dbReference>